<feature type="compositionally biased region" description="Polar residues" evidence="1">
    <location>
        <begin position="23"/>
        <end position="35"/>
    </location>
</feature>
<evidence type="ECO:0000256" key="1">
    <source>
        <dbReference type="SAM" id="MobiDB-lite"/>
    </source>
</evidence>
<feature type="region of interest" description="Disordered" evidence="1">
    <location>
        <begin position="1"/>
        <end position="36"/>
    </location>
</feature>
<accession>A0AAV7UTK7</accession>
<name>A0AAV7UTK7_PLEWA</name>
<feature type="region of interest" description="Disordered" evidence="1">
    <location>
        <begin position="258"/>
        <end position="317"/>
    </location>
</feature>
<proteinExistence type="predicted"/>
<evidence type="ECO:0000313" key="2">
    <source>
        <dbReference type="EMBL" id="KAJ1192412.1"/>
    </source>
</evidence>
<feature type="compositionally biased region" description="Polar residues" evidence="1">
    <location>
        <begin position="1"/>
        <end position="11"/>
    </location>
</feature>
<organism evidence="2 3">
    <name type="scientific">Pleurodeles waltl</name>
    <name type="common">Iberian ribbed newt</name>
    <dbReference type="NCBI Taxonomy" id="8319"/>
    <lineage>
        <taxon>Eukaryota</taxon>
        <taxon>Metazoa</taxon>
        <taxon>Chordata</taxon>
        <taxon>Craniata</taxon>
        <taxon>Vertebrata</taxon>
        <taxon>Euteleostomi</taxon>
        <taxon>Amphibia</taxon>
        <taxon>Batrachia</taxon>
        <taxon>Caudata</taxon>
        <taxon>Salamandroidea</taxon>
        <taxon>Salamandridae</taxon>
        <taxon>Pleurodelinae</taxon>
        <taxon>Pleurodeles</taxon>
    </lineage>
</organism>
<feature type="region of interest" description="Disordered" evidence="1">
    <location>
        <begin position="71"/>
        <end position="133"/>
    </location>
</feature>
<sequence>MQYSAIESSYQELPGSLPDLETGQVTRGEASTTATPVPLPRCVSPLSLVIRVIKLQTAEDQIWYQAATTAWGNGQNNSPKNSAKQPPEEEEIGSGLACSRSQPLQKRSLSQSPTLRRTEETEEEFTSKSEIQGGKGVDGNTLYNVLSAITTATSMNTDKLDIQISMMQTMPPYIMAIDTKMEKLNSFITSTQSYAAETYLNCRHSPVMEKLAELPRVMKNMIIEIKNTTSLHNTSIIHNPNSLSLQIVTSKDVQQPQLSLESPNTPLQETTWPSASELPNPKVVAGQMAHNTQQNLTALSSSSGSATKDSPPFEPVL</sequence>
<protein>
    <submittedName>
        <fullName evidence="2">Uncharacterized protein</fullName>
    </submittedName>
</protein>
<dbReference type="Proteomes" id="UP001066276">
    <property type="component" value="Chromosome 2_2"/>
</dbReference>
<dbReference type="EMBL" id="JANPWB010000004">
    <property type="protein sequence ID" value="KAJ1192412.1"/>
    <property type="molecule type" value="Genomic_DNA"/>
</dbReference>
<evidence type="ECO:0000313" key="3">
    <source>
        <dbReference type="Proteomes" id="UP001066276"/>
    </source>
</evidence>
<feature type="compositionally biased region" description="Polar residues" evidence="1">
    <location>
        <begin position="289"/>
        <end position="299"/>
    </location>
</feature>
<feature type="compositionally biased region" description="Polar residues" evidence="1">
    <location>
        <begin position="99"/>
        <end position="115"/>
    </location>
</feature>
<reference evidence="2" key="1">
    <citation type="journal article" date="2022" name="bioRxiv">
        <title>Sequencing and chromosome-scale assembly of the giantPleurodeles waltlgenome.</title>
        <authorList>
            <person name="Brown T."/>
            <person name="Elewa A."/>
            <person name="Iarovenko S."/>
            <person name="Subramanian E."/>
            <person name="Araus A.J."/>
            <person name="Petzold A."/>
            <person name="Susuki M."/>
            <person name="Suzuki K.-i.T."/>
            <person name="Hayashi T."/>
            <person name="Toyoda A."/>
            <person name="Oliveira C."/>
            <person name="Osipova E."/>
            <person name="Leigh N.D."/>
            <person name="Simon A."/>
            <person name="Yun M.H."/>
        </authorList>
    </citation>
    <scope>NUCLEOTIDE SEQUENCE</scope>
    <source>
        <strain evidence="2">20211129_DDA</strain>
        <tissue evidence="2">Liver</tissue>
    </source>
</reference>
<comment type="caution">
    <text evidence="2">The sequence shown here is derived from an EMBL/GenBank/DDBJ whole genome shotgun (WGS) entry which is preliminary data.</text>
</comment>
<feature type="compositionally biased region" description="Polar residues" evidence="1">
    <location>
        <begin position="71"/>
        <end position="84"/>
    </location>
</feature>
<feature type="compositionally biased region" description="Polar residues" evidence="1">
    <location>
        <begin position="258"/>
        <end position="274"/>
    </location>
</feature>
<keyword evidence="3" id="KW-1185">Reference proteome</keyword>
<dbReference type="AlphaFoldDB" id="A0AAV7UTK7"/>
<gene>
    <name evidence="2" type="ORF">NDU88_001719</name>
</gene>